<evidence type="ECO:0000256" key="2">
    <source>
        <dbReference type="ARBA" id="ARBA00022679"/>
    </source>
</evidence>
<dbReference type="Gene3D" id="3.40.50.2000">
    <property type="entry name" value="Glycogen Phosphorylase B"/>
    <property type="match status" value="2"/>
</dbReference>
<reference evidence="4" key="1">
    <citation type="journal article" date="2014" name="Int. J. Syst. Evol. Microbiol.">
        <title>Complete genome sequence of Corynebacterium casei LMG S-19264T (=DSM 44701T), isolated from a smear-ripened cheese.</title>
        <authorList>
            <consortium name="US DOE Joint Genome Institute (JGI-PGF)"/>
            <person name="Walter F."/>
            <person name="Albersmeier A."/>
            <person name="Kalinowski J."/>
            <person name="Ruckert C."/>
        </authorList>
    </citation>
    <scope>NUCLEOTIDE SEQUENCE</scope>
    <source>
        <strain evidence="4">CGMCC 1.12214</strain>
    </source>
</reference>
<dbReference type="Pfam" id="PF13692">
    <property type="entry name" value="Glyco_trans_1_4"/>
    <property type="match status" value="1"/>
</dbReference>
<dbReference type="PANTHER" id="PTHR12526">
    <property type="entry name" value="GLYCOSYLTRANSFERASE"/>
    <property type="match status" value="1"/>
</dbReference>
<comment type="caution">
    <text evidence="4">The sequence shown here is derived from an EMBL/GenBank/DDBJ whole genome shotgun (WGS) entry which is preliminary data.</text>
</comment>
<dbReference type="SUPFAM" id="SSF53756">
    <property type="entry name" value="UDP-Glycosyltransferase/glycogen phosphorylase"/>
    <property type="match status" value="1"/>
</dbReference>
<evidence type="ECO:0000313" key="4">
    <source>
        <dbReference type="EMBL" id="GGH15460.1"/>
    </source>
</evidence>
<dbReference type="PANTHER" id="PTHR12526:SF510">
    <property type="entry name" value="D-INOSITOL 3-PHOSPHATE GLYCOSYLTRANSFERASE"/>
    <property type="match status" value="1"/>
</dbReference>
<accession>A0A917MGJ6</accession>
<protein>
    <recommendedName>
        <fullName evidence="3">Glycosyltransferase subfamily 4-like N-terminal domain-containing protein</fullName>
    </recommendedName>
</protein>
<dbReference type="CDD" id="cd03801">
    <property type="entry name" value="GT4_PimA-like"/>
    <property type="match status" value="1"/>
</dbReference>
<evidence type="ECO:0000313" key="5">
    <source>
        <dbReference type="Proteomes" id="UP000603912"/>
    </source>
</evidence>
<sequence>MSAPRVLFTYWGRRGPISNLALELGRAAQRSPGIDAYVSVSRQNEIFDRFKQLGPRLQPAETFGRGAGAAALWRAFAIRQQLAALVQRERIDAVFELMPHVWSPLAMPAVRRAGARYITVVHDAQAHPGDPTSAANVIMNLCVPLADHVVTLSQAVAKRLIDAGRAPAAKITTLFHPDLTLVSEPAVRARRPGAPVRLLFLGRILPYKGLPLFLDAVEALRRRGEAVEFGVFGEGSVGAEATRIERLGGELVNRWLGDDEIAAILPRFDAVMLSHTEASQSGVAAVAFGAGLPIVTTPVGGLTEQVQDGATGIVAARVDGEALADATQRLFSEGSYDAITTRIRIGSGERSVERFLREVAVLAQREPAAA</sequence>
<keyword evidence="5" id="KW-1185">Reference proteome</keyword>
<dbReference type="InterPro" id="IPR028098">
    <property type="entry name" value="Glyco_trans_4-like_N"/>
</dbReference>
<proteinExistence type="predicted"/>
<dbReference type="RefSeq" id="WP_188517069.1">
    <property type="nucleotide sequence ID" value="NZ_BMES01000001.1"/>
</dbReference>
<dbReference type="EMBL" id="BMES01000001">
    <property type="protein sequence ID" value="GGH15460.1"/>
    <property type="molecule type" value="Genomic_DNA"/>
</dbReference>
<reference evidence="4" key="2">
    <citation type="submission" date="2020-09" db="EMBL/GenBank/DDBJ databases">
        <authorList>
            <person name="Sun Q."/>
            <person name="Zhou Y."/>
        </authorList>
    </citation>
    <scope>NUCLEOTIDE SEQUENCE</scope>
    <source>
        <strain evidence="4">CGMCC 1.12214</strain>
    </source>
</reference>
<dbReference type="Proteomes" id="UP000603912">
    <property type="component" value="Unassembled WGS sequence"/>
</dbReference>
<dbReference type="AlphaFoldDB" id="A0A917MGJ6"/>
<keyword evidence="2" id="KW-0808">Transferase</keyword>
<name>A0A917MGJ6_9HYPH</name>
<organism evidence="4 5">
    <name type="scientific">Alsobacter metallidurans</name>
    <dbReference type="NCBI Taxonomy" id="340221"/>
    <lineage>
        <taxon>Bacteria</taxon>
        <taxon>Pseudomonadati</taxon>
        <taxon>Pseudomonadota</taxon>
        <taxon>Alphaproteobacteria</taxon>
        <taxon>Hyphomicrobiales</taxon>
        <taxon>Alsobacteraceae</taxon>
        <taxon>Alsobacter</taxon>
    </lineage>
</organism>
<keyword evidence="1" id="KW-0328">Glycosyltransferase</keyword>
<evidence type="ECO:0000259" key="3">
    <source>
        <dbReference type="Pfam" id="PF13439"/>
    </source>
</evidence>
<feature type="domain" description="Glycosyltransferase subfamily 4-like N-terminal" evidence="3">
    <location>
        <begin position="21"/>
        <end position="173"/>
    </location>
</feature>
<dbReference type="Pfam" id="PF13439">
    <property type="entry name" value="Glyco_transf_4"/>
    <property type="match status" value="1"/>
</dbReference>
<evidence type="ECO:0000256" key="1">
    <source>
        <dbReference type="ARBA" id="ARBA00022676"/>
    </source>
</evidence>
<gene>
    <name evidence="4" type="ORF">GCM10007036_15480</name>
</gene>
<dbReference type="GO" id="GO:0016757">
    <property type="term" value="F:glycosyltransferase activity"/>
    <property type="evidence" value="ECO:0007669"/>
    <property type="project" value="UniProtKB-KW"/>
</dbReference>